<protein>
    <submittedName>
        <fullName evidence="1">Uncharacterized protein</fullName>
    </submittedName>
</protein>
<organism evidence="1 2">
    <name type="scientific">Bacteroides stercoris CC31F</name>
    <dbReference type="NCBI Taxonomy" id="1073351"/>
    <lineage>
        <taxon>Bacteria</taxon>
        <taxon>Pseudomonadati</taxon>
        <taxon>Bacteroidota</taxon>
        <taxon>Bacteroidia</taxon>
        <taxon>Bacteroidales</taxon>
        <taxon>Bacteroidaceae</taxon>
        <taxon>Bacteroides</taxon>
    </lineage>
</organism>
<name>S3YHA6_BACSE</name>
<sequence>MKNVLNFPNYNTFFLSTKKKVFNGMSRIIAYSKSHFMLKICILVKWLIIEIII</sequence>
<proteinExistence type="predicted"/>
<evidence type="ECO:0000313" key="2">
    <source>
        <dbReference type="Proteomes" id="UP000014614"/>
    </source>
</evidence>
<gene>
    <name evidence="1" type="ORF">HMPREF1181_00394</name>
</gene>
<evidence type="ECO:0000313" key="1">
    <source>
        <dbReference type="EMBL" id="EPH21751.1"/>
    </source>
</evidence>
<dbReference type="Proteomes" id="UP000014614">
    <property type="component" value="Unassembled WGS sequence"/>
</dbReference>
<dbReference type="AlphaFoldDB" id="S3YHA6"/>
<dbReference type="EMBL" id="ATFP01000006">
    <property type="protein sequence ID" value="EPH21751.1"/>
    <property type="molecule type" value="Genomic_DNA"/>
</dbReference>
<reference evidence="1 2" key="1">
    <citation type="submission" date="2013-05" db="EMBL/GenBank/DDBJ databases">
        <title>The Genome Sequence of Bacteroides stercoris CC31F.</title>
        <authorList>
            <consortium name="The Broad Institute Genomics Platform"/>
            <person name="Earl A."/>
            <person name="Ward D."/>
            <person name="Feldgarden M."/>
            <person name="Gevers D."/>
            <person name="Oliphant K."/>
            <person name="Allen-Vercoe E."/>
            <person name="Walker B."/>
            <person name="Young S."/>
            <person name="Zeng Q."/>
            <person name="Gargeya S."/>
            <person name="Fitzgerald M."/>
            <person name="Haas B."/>
            <person name="Abouelleil A."/>
            <person name="Allen A.W."/>
            <person name="Alvarado L."/>
            <person name="Arachchi H.M."/>
            <person name="Berlin A.M."/>
            <person name="Chapman S.B."/>
            <person name="Gainer-Dewar J."/>
            <person name="Goldberg J."/>
            <person name="Griggs A."/>
            <person name="Gujja S."/>
            <person name="Hansen M."/>
            <person name="Howarth C."/>
            <person name="Imamovic A."/>
            <person name="Ireland A."/>
            <person name="Larimer J."/>
            <person name="McCowan C."/>
            <person name="Murphy C."/>
            <person name="Pearson M."/>
            <person name="Poon T.W."/>
            <person name="Priest M."/>
            <person name="Roberts A."/>
            <person name="Saif S."/>
            <person name="Shea T."/>
            <person name="Sisk P."/>
            <person name="Sykes S."/>
            <person name="Wortman J."/>
            <person name="Nusbaum C."/>
            <person name="Birren B."/>
        </authorList>
    </citation>
    <scope>NUCLEOTIDE SEQUENCE [LARGE SCALE GENOMIC DNA]</scope>
    <source>
        <strain evidence="1 2">CC31F</strain>
    </source>
</reference>
<comment type="caution">
    <text evidence="1">The sequence shown here is derived from an EMBL/GenBank/DDBJ whole genome shotgun (WGS) entry which is preliminary data.</text>
</comment>
<accession>S3YHA6</accession>
<dbReference type="HOGENOM" id="CLU_3058734_0_0_10"/>